<feature type="transmembrane region" description="Helical" evidence="7">
    <location>
        <begin position="118"/>
        <end position="136"/>
    </location>
</feature>
<dbReference type="InterPro" id="IPR050539">
    <property type="entry name" value="ThrE_Dicarb/AminoAcid_Exp"/>
</dbReference>
<feature type="transmembrane region" description="Helical" evidence="7">
    <location>
        <begin position="171"/>
        <end position="190"/>
    </location>
</feature>
<organism evidence="9 10">
    <name type="scientific">Limosilactobacillus mucosae</name>
    <name type="common">Lactobacillus mucosae</name>
    <dbReference type="NCBI Taxonomy" id="97478"/>
    <lineage>
        <taxon>Bacteria</taxon>
        <taxon>Bacillati</taxon>
        <taxon>Bacillota</taxon>
        <taxon>Bacilli</taxon>
        <taxon>Lactobacillales</taxon>
        <taxon>Lactobacillaceae</taxon>
        <taxon>Limosilactobacillus</taxon>
    </lineage>
</organism>
<dbReference type="GO" id="GO:0022857">
    <property type="term" value="F:transmembrane transporter activity"/>
    <property type="evidence" value="ECO:0007669"/>
    <property type="project" value="InterPro"/>
</dbReference>
<keyword evidence="3 7" id="KW-0812">Transmembrane</keyword>
<dbReference type="GO" id="GO:0015744">
    <property type="term" value="P:succinate transport"/>
    <property type="evidence" value="ECO:0007669"/>
    <property type="project" value="TreeGrafter"/>
</dbReference>
<comment type="subcellular location">
    <subcellularLocation>
        <location evidence="1">Cell membrane</location>
        <topology evidence="1">Multi-pass membrane protein</topology>
    </subcellularLocation>
</comment>
<protein>
    <submittedName>
        <fullName evidence="9">Threonine/serine exporter family protein</fullName>
    </submittedName>
</protein>
<dbReference type="PANTHER" id="PTHR34390">
    <property type="entry name" value="UPF0442 PROTEIN YJJB-RELATED"/>
    <property type="match status" value="1"/>
</dbReference>
<keyword evidence="5 7" id="KW-0472">Membrane</keyword>
<evidence type="ECO:0000256" key="3">
    <source>
        <dbReference type="ARBA" id="ARBA00022692"/>
    </source>
</evidence>
<evidence type="ECO:0000313" key="10">
    <source>
        <dbReference type="Proteomes" id="UP001220670"/>
    </source>
</evidence>
<proteinExistence type="inferred from homology"/>
<keyword evidence="4 7" id="KW-1133">Transmembrane helix</keyword>
<evidence type="ECO:0000256" key="2">
    <source>
        <dbReference type="ARBA" id="ARBA00022475"/>
    </source>
</evidence>
<feature type="transmembrane region" description="Helical" evidence="7">
    <location>
        <begin position="142"/>
        <end position="159"/>
    </location>
</feature>
<reference evidence="9" key="1">
    <citation type="submission" date="2023-01" db="EMBL/GenBank/DDBJ databases">
        <title>Genome analysis of 13 Lactobacillus isolated from gut of wild boar.</title>
        <authorList>
            <person name="Papp P."/>
            <person name="Libisch B."/>
            <person name="Nagy T."/>
            <person name="Olasz F."/>
        </authorList>
    </citation>
    <scope>NUCLEOTIDE SEQUENCE</scope>
    <source>
        <strain evidence="9">F146</strain>
    </source>
</reference>
<gene>
    <name evidence="9" type="ORF">PO250_09580</name>
</gene>
<evidence type="ECO:0000256" key="7">
    <source>
        <dbReference type="SAM" id="Phobius"/>
    </source>
</evidence>
<dbReference type="Pfam" id="PF06738">
    <property type="entry name" value="ThrE"/>
    <property type="match status" value="1"/>
</dbReference>
<feature type="domain" description="Threonine/serine exporter-like N-terminal" evidence="8">
    <location>
        <begin position="13"/>
        <end position="248"/>
    </location>
</feature>
<evidence type="ECO:0000256" key="1">
    <source>
        <dbReference type="ARBA" id="ARBA00004651"/>
    </source>
</evidence>
<keyword evidence="2" id="KW-1003">Cell membrane</keyword>
<dbReference type="AlphaFoldDB" id="A0AAJ1HVZ6"/>
<dbReference type="PANTHER" id="PTHR34390:SF2">
    <property type="entry name" value="SUCCINATE TRANSPORTER SUBUNIT YJJP-RELATED"/>
    <property type="match status" value="1"/>
</dbReference>
<evidence type="ECO:0000256" key="4">
    <source>
        <dbReference type="ARBA" id="ARBA00022989"/>
    </source>
</evidence>
<evidence type="ECO:0000259" key="8">
    <source>
        <dbReference type="Pfam" id="PF06738"/>
    </source>
</evidence>
<evidence type="ECO:0000256" key="6">
    <source>
        <dbReference type="ARBA" id="ARBA00034125"/>
    </source>
</evidence>
<evidence type="ECO:0000256" key="5">
    <source>
        <dbReference type="ARBA" id="ARBA00023136"/>
    </source>
</evidence>
<accession>A0AAJ1HVZ6</accession>
<dbReference type="Proteomes" id="UP001220670">
    <property type="component" value="Unassembled WGS sequence"/>
</dbReference>
<comment type="similarity">
    <text evidence="6">Belongs to the ThrE exporter (TC 2.A.79) family.</text>
</comment>
<evidence type="ECO:0000313" key="9">
    <source>
        <dbReference type="EMBL" id="MDC2830529.1"/>
    </source>
</evidence>
<dbReference type="InterPro" id="IPR010619">
    <property type="entry name" value="ThrE-like_N"/>
</dbReference>
<name>A0AAJ1HVZ6_LIMMU</name>
<dbReference type="EMBL" id="JAQONE010000026">
    <property type="protein sequence ID" value="MDC2830529.1"/>
    <property type="molecule type" value="Genomic_DNA"/>
</dbReference>
<comment type="caution">
    <text evidence="9">The sequence shown here is derived from an EMBL/GenBank/DDBJ whole genome shotgun (WGS) entry which is preliminary data.</text>
</comment>
<sequence length="250" mass="27347">MESKNEKNLAITACLLAGRLLIENGSNMERVNDTMRRMAQSAGLKKFEAFTTMTAIVACAEHRPNTQVIDIHQRKLNLNKVAAVNSLSRQFADHKIDLIELYDGLKKVDHQPQQTSDFIQCVAAGVLSWALTIVYTGNIHDSPFAALIGFLSYLVYLMLGKHSKAKFVNEFCTSLVIAIFAVAFVKLHWANDINDIIIGCVMPLVPGVPLTNAARDLMSGDLISGTSRAVEATLTAIAIGCAIVLVLRYV</sequence>
<feature type="transmembrane region" description="Helical" evidence="7">
    <location>
        <begin position="229"/>
        <end position="249"/>
    </location>
</feature>
<dbReference type="GO" id="GO:0005886">
    <property type="term" value="C:plasma membrane"/>
    <property type="evidence" value="ECO:0007669"/>
    <property type="project" value="UniProtKB-SubCell"/>
</dbReference>